<reference evidence="1 2" key="1">
    <citation type="submission" date="2020-07" db="EMBL/GenBank/DDBJ databases">
        <title>Comparative genomics of pyrophilous fungi reveals a link between fire events and developmental genes.</title>
        <authorList>
            <consortium name="DOE Joint Genome Institute"/>
            <person name="Steindorff A.S."/>
            <person name="Carver A."/>
            <person name="Calhoun S."/>
            <person name="Stillman K."/>
            <person name="Liu H."/>
            <person name="Lipzen A."/>
            <person name="Pangilinan J."/>
            <person name="Labutti K."/>
            <person name="Bruns T.D."/>
            <person name="Grigoriev I.V."/>
        </authorList>
    </citation>
    <scope>NUCLEOTIDE SEQUENCE [LARGE SCALE GENOMIC DNA]</scope>
    <source>
        <strain evidence="1 2">CBS 144469</strain>
    </source>
</reference>
<keyword evidence="2" id="KW-1185">Reference proteome</keyword>
<dbReference type="Proteomes" id="UP000521943">
    <property type="component" value="Unassembled WGS sequence"/>
</dbReference>
<organism evidence="1 2">
    <name type="scientific">Ephemerocybe angulata</name>
    <dbReference type="NCBI Taxonomy" id="980116"/>
    <lineage>
        <taxon>Eukaryota</taxon>
        <taxon>Fungi</taxon>
        <taxon>Dikarya</taxon>
        <taxon>Basidiomycota</taxon>
        <taxon>Agaricomycotina</taxon>
        <taxon>Agaricomycetes</taxon>
        <taxon>Agaricomycetidae</taxon>
        <taxon>Agaricales</taxon>
        <taxon>Agaricineae</taxon>
        <taxon>Psathyrellaceae</taxon>
        <taxon>Ephemerocybe</taxon>
    </lineage>
</organism>
<sequence length="164" mass="18175">MILGPKAFFPCHVTMNSSEFGVNLAPRLPRIPPVTHFHTNLGAPDTVILGISRVKIQGGRGGKALRPMLGESEVKKWIASMDGPGEAYLNRSRSLLPIPGYTGEAHPMLCELRSRIILLIDFSFKYFRHRRTAGVQDSSCCYRNTVPIAVVLCFLKQQIVLTPT</sequence>
<dbReference type="EMBL" id="JACGCI010000024">
    <property type="protein sequence ID" value="KAF6756903.1"/>
    <property type="molecule type" value="Genomic_DNA"/>
</dbReference>
<accession>A0A8H6M5W3</accession>
<protein>
    <submittedName>
        <fullName evidence="1">Uncharacterized protein</fullName>
    </submittedName>
</protein>
<gene>
    <name evidence="1" type="ORF">DFP72DRAFT_263627</name>
</gene>
<comment type="caution">
    <text evidence="1">The sequence shown here is derived from an EMBL/GenBank/DDBJ whole genome shotgun (WGS) entry which is preliminary data.</text>
</comment>
<dbReference type="AlphaFoldDB" id="A0A8H6M5W3"/>
<evidence type="ECO:0000313" key="1">
    <source>
        <dbReference type="EMBL" id="KAF6756903.1"/>
    </source>
</evidence>
<evidence type="ECO:0000313" key="2">
    <source>
        <dbReference type="Proteomes" id="UP000521943"/>
    </source>
</evidence>
<proteinExistence type="predicted"/>
<name>A0A8H6M5W3_9AGAR</name>